<dbReference type="CDD" id="cd24049">
    <property type="entry name" value="ASKHA_NBD_PilM"/>
    <property type="match status" value="1"/>
</dbReference>
<dbReference type="Gene3D" id="3.30.420.40">
    <property type="match status" value="2"/>
</dbReference>
<dbReference type="Gene3D" id="3.30.1490.300">
    <property type="match status" value="1"/>
</dbReference>
<dbReference type="InterPro" id="IPR003494">
    <property type="entry name" value="SHS2_FtsA"/>
</dbReference>
<accession>A0A1B4XC67</accession>
<proteinExistence type="predicted"/>
<dbReference type="EMBL" id="AP014879">
    <property type="protein sequence ID" value="BAV32382.1"/>
    <property type="molecule type" value="Genomic_DNA"/>
</dbReference>
<evidence type="ECO:0000259" key="1">
    <source>
        <dbReference type="SMART" id="SM00842"/>
    </source>
</evidence>
<dbReference type="KEGG" id="slim:SCL_0058"/>
<gene>
    <name evidence="2" type="ORF">SCL_0058</name>
</gene>
<reference evidence="2 3" key="1">
    <citation type="submission" date="2015-05" db="EMBL/GenBank/DDBJ databases">
        <title>Complete genome sequence of a sulfur-oxidizing gammaproteobacterium strain HA5.</title>
        <authorList>
            <person name="Miura A."/>
            <person name="Kojima H."/>
            <person name="Fukui M."/>
        </authorList>
    </citation>
    <scope>NUCLEOTIDE SEQUENCE [LARGE SCALE GENOMIC DNA]</scope>
    <source>
        <strain evidence="2 3">HA5</strain>
    </source>
</reference>
<dbReference type="Pfam" id="PF11104">
    <property type="entry name" value="PilM_2"/>
    <property type="match status" value="1"/>
</dbReference>
<dbReference type="AlphaFoldDB" id="A0A1B4XC67"/>
<dbReference type="RefSeq" id="WP_096359067.1">
    <property type="nucleotide sequence ID" value="NZ_AP014879.1"/>
</dbReference>
<feature type="domain" description="SHS2" evidence="1">
    <location>
        <begin position="15"/>
        <end position="182"/>
    </location>
</feature>
<sequence length="358" mass="38980">MNALSGLFSKKKPPLIGIDISSSAVKVLELSRNGEHLRVERYAVEPLPQNAVVEHAITEVEQVAQVVERAIKKSGTKVKHAAVAVPAAHVITKTIKMAANLSDQDRQTQVEMEADHYIPYPLNEINLDFQVLGPSESNPEEVDVLMAACRKEIVDDYLAVIQAPGLTPLVVDVETYAMENAFSLITSHMPGGGMEKTIAVLDIGATATTINVVHNNRSVYTRDHAFGGRQLTEEIQRRYGLSYEEAGLAKKQGGLPDNYQTDVLRPFMEAMCQEIMRALQFFYSSTPFNSVDQLLLAGGCGQIAGIDELVAARIGVPAMVANPFASMSLASRIKPQHLSNDAPSLMISCGLAMRSFDE</sequence>
<organism evidence="2 3">
    <name type="scientific">Sulfuricaulis limicola</name>
    <dbReference type="NCBI Taxonomy" id="1620215"/>
    <lineage>
        <taxon>Bacteria</taxon>
        <taxon>Pseudomonadati</taxon>
        <taxon>Pseudomonadota</taxon>
        <taxon>Gammaproteobacteria</taxon>
        <taxon>Acidiferrobacterales</taxon>
        <taxon>Acidiferrobacteraceae</taxon>
        <taxon>Sulfuricaulis</taxon>
    </lineage>
</organism>
<evidence type="ECO:0000313" key="3">
    <source>
        <dbReference type="Proteomes" id="UP000243180"/>
    </source>
</evidence>
<protein>
    <submittedName>
        <fullName evidence="2">Pilus assembly protein PilM</fullName>
    </submittedName>
</protein>
<dbReference type="PIRSF" id="PIRSF019169">
    <property type="entry name" value="PilM"/>
    <property type="match status" value="1"/>
</dbReference>
<dbReference type="PANTHER" id="PTHR32432">
    <property type="entry name" value="CELL DIVISION PROTEIN FTSA-RELATED"/>
    <property type="match status" value="1"/>
</dbReference>
<dbReference type="SMART" id="SM00842">
    <property type="entry name" value="FtsA"/>
    <property type="match status" value="1"/>
</dbReference>
<dbReference type="OrthoDB" id="9773403at2"/>
<evidence type="ECO:0000313" key="2">
    <source>
        <dbReference type="EMBL" id="BAV32382.1"/>
    </source>
</evidence>
<dbReference type="InterPro" id="IPR043129">
    <property type="entry name" value="ATPase_NBD"/>
</dbReference>
<dbReference type="GO" id="GO:0051301">
    <property type="term" value="P:cell division"/>
    <property type="evidence" value="ECO:0007669"/>
    <property type="project" value="InterPro"/>
</dbReference>
<dbReference type="InterPro" id="IPR050696">
    <property type="entry name" value="FtsA/MreB"/>
</dbReference>
<dbReference type="NCBIfam" id="TIGR01175">
    <property type="entry name" value="pilM"/>
    <property type="match status" value="1"/>
</dbReference>
<dbReference type="SUPFAM" id="SSF53067">
    <property type="entry name" value="Actin-like ATPase domain"/>
    <property type="match status" value="2"/>
</dbReference>
<name>A0A1B4XC67_9GAMM</name>
<dbReference type="Proteomes" id="UP000243180">
    <property type="component" value="Chromosome"/>
</dbReference>
<dbReference type="InterPro" id="IPR005883">
    <property type="entry name" value="PilM"/>
</dbReference>
<dbReference type="PANTHER" id="PTHR32432:SF3">
    <property type="entry name" value="ETHANOLAMINE UTILIZATION PROTEIN EUTJ"/>
    <property type="match status" value="1"/>
</dbReference>
<dbReference type="InParanoid" id="A0A1B4XC67"/>
<keyword evidence="3" id="KW-1185">Reference proteome</keyword>